<keyword evidence="7 9" id="KW-0472">Membrane</keyword>
<dbReference type="SUPFAM" id="SSF48371">
    <property type="entry name" value="ARM repeat"/>
    <property type="match status" value="1"/>
</dbReference>
<dbReference type="GO" id="GO:0016482">
    <property type="term" value="P:cytosolic transport"/>
    <property type="evidence" value="ECO:0007669"/>
    <property type="project" value="UniProtKB-ARBA"/>
</dbReference>
<evidence type="ECO:0000256" key="4">
    <source>
        <dbReference type="ARBA" id="ARBA00022448"/>
    </source>
</evidence>
<keyword evidence="13" id="KW-1185">Reference proteome</keyword>
<dbReference type="GO" id="GO:0005829">
    <property type="term" value="C:cytosol"/>
    <property type="evidence" value="ECO:0007669"/>
    <property type="project" value="GOC"/>
</dbReference>
<dbReference type="Gene3D" id="1.25.10.10">
    <property type="entry name" value="Leucine-rich Repeat Variant"/>
    <property type="match status" value="1"/>
</dbReference>
<dbReference type="SUPFAM" id="SSF49348">
    <property type="entry name" value="Clathrin adaptor appendage domain"/>
    <property type="match status" value="1"/>
</dbReference>
<reference evidence="12 13" key="1">
    <citation type="journal article" date="2013" name="PLoS Genet.">
        <title>Genomic mechanisms accounting for the adaptation to parasitism in nematode-trapping fungi.</title>
        <authorList>
            <person name="Meerupati T."/>
            <person name="Andersson K.M."/>
            <person name="Friman E."/>
            <person name="Kumar D."/>
            <person name="Tunlid A."/>
            <person name="Ahren D."/>
        </authorList>
    </citation>
    <scope>NUCLEOTIDE SEQUENCE [LARGE SCALE GENOMIC DNA]</scope>
    <source>
        <strain evidence="12 13">CBS 200.50</strain>
    </source>
</reference>
<dbReference type="PANTHER" id="PTHR22780">
    <property type="entry name" value="ADAPTIN, ALPHA/GAMMA/EPSILON"/>
    <property type="match status" value="1"/>
</dbReference>
<name>S8AN22_DACHA</name>
<dbReference type="InterPro" id="IPR008153">
    <property type="entry name" value="GAE_dom"/>
</dbReference>
<dbReference type="OrthoDB" id="28053at2759"/>
<dbReference type="Pfam" id="PF01602">
    <property type="entry name" value="Adaptin_N"/>
    <property type="match status" value="1"/>
</dbReference>
<evidence type="ECO:0000256" key="1">
    <source>
        <dbReference type="ARBA" id="ARBA00004156"/>
    </source>
</evidence>
<dbReference type="Pfam" id="PF02883">
    <property type="entry name" value="Alpha_adaptinC2"/>
    <property type="match status" value="1"/>
</dbReference>
<evidence type="ECO:0000256" key="6">
    <source>
        <dbReference type="ARBA" id="ARBA00023034"/>
    </source>
</evidence>
<organism evidence="12 13">
    <name type="scientific">Dactylellina haptotyla (strain CBS 200.50)</name>
    <name type="common">Nematode-trapping fungus</name>
    <name type="synonym">Monacrosporium haptotylum</name>
    <dbReference type="NCBI Taxonomy" id="1284197"/>
    <lineage>
        <taxon>Eukaryota</taxon>
        <taxon>Fungi</taxon>
        <taxon>Dikarya</taxon>
        <taxon>Ascomycota</taxon>
        <taxon>Pezizomycotina</taxon>
        <taxon>Orbiliomycetes</taxon>
        <taxon>Orbiliales</taxon>
        <taxon>Orbiliaceae</taxon>
        <taxon>Dactylellina</taxon>
    </lineage>
</organism>
<feature type="domain" description="GAE" evidence="11">
    <location>
        <begin position="583"/>
        <end position="691"/>
    </location>
</feature>
<evidence type="ECO:0000256" key="5">
    <source>
        <dbReference type="ARBA" id="ARBA00022927"/>
    </source>
</evidence>
<dbReference type="Proteomes" id="UP000015100">
    <property type="component" value="Unassembled WGS sequence"/>
</dbReference>
<dbReference type="eggNOG" id="KOG1062">
    <property type="taxonomic scope" value="Eukaryota"/>
</dbReference>
<keyword evidence="8 9" id="KW-0968">Cytoplasmic vesicle</keyword>
<dbReference type="OMA" id="AICAMRI"/>
<dbReference type="InterPro" id="IPR013041">
    <property type="entry name" value="Clathrin_app_Ig-like_sf"/>
</dbReference>
<dbReference type="InterPro" id="IPR050840">
    <property type="entry name" value="Adaptor_Complx_Large_Subunit"/>
</dbReference>
<evidence type="ECO:0000259" key="11">
    <source>
        <dbReference type="PROSITE" id="PS50180"/>
    </source>
</evidence>
<keyword evidence="5 9" id="KW-0653">Protein transport</keyword>
<dbReference type="HOGENOM" id="CLU_003824_0_0_1"/>
<evidence type="ECO:0000256" key="3">
    <source>
        <dbReference type="ARBA" id="ARBA00006613"/>
    </source>
</evidence>
<comment type="similarity">
    <text evidence="3 9">Belongs to the adaptor complexes large subunit family.</text>
</comment>
<feature type="compositionally biased region" description="Low complexity" evidence="10">
    <location>
        <begin position="528"/>
        <end position="539"/>
    </location>
</feature>
<dbReference type="InterPro" id="IPR017107">
    <property type="entry name" value="AP1_complex_gsu"/>
</dbReference>
<comment type="caution">
    <text evidence="12">The sequence shown here is derived from an EMBL/GenBank/DDBJ whole genome shotgun (WGS) entry which is preliminary data.</text>
</comment>
<dbReference type="InterPro" id="IPR011989">
    <property type="entry name" value="ARM-like"/>
</dbReference>
<dbReference type="EMBL" id="AQGS01000053">
    <property type="protein sequence ID" value="EPS44310.1"/>
    <property type="molecule type" value="Genomic_DNA"/>
</dbReference>
<evidence type="ECO:0000256" key="10">
    <source>
        <dbReference type="SAM" id="MobiDB-lite"/>
    </source>
</evidence>
<dbReference type="InterPro" id="IPR008152">
    <property type="entry name" value="Clathrin_a/b/g-adaptin_app_Ig"/>
</dbReference>
<evidence type="ECO:0000313" key="13">
    <source>
        <dbReference type="Proteomes" id="UP000015100"/>
    </source>
</evidence>
<dbReference type="Gene3D" id="2.60.40.1230">
    <property type="match status" value="1"/>
</dbReference>
<dbReference type="PIRSF" id="PIRSF037094">
    <property type="entry name" value="AP1_complex_gamma"/>
    <property type="match status" value="1"/>
</dbReference>
<dbReference type="GO" id="GO:0030121">
    <property type="term" value="C:AP-1 adaptor complex"/>
    <property type="evidence" value="ECO:0007669"/>
    <property type="project" value="InterPro"/>
</dbReference>
<protein>
    <recommendedName>
        <fullName evidence="9">AP-1 complex subunit gamma</fullName>
    </recommendedName>
</protein>
<dbReference type="InterPro" id="IPR016024">
    <property type="entry name" value="ARM-type_fold"/>
</dbReference>
<dbReference type="PROSITE" id="PS50180">
    <property type="entry name" value="GAE"/>
    <property type="match status" value="1"/>
</dbReference>
<evidence type="ECO:0000313" key="12">
    <source>
        <dbReference type="EMBL" id="EPS44310.1"/>
    </source>
</evidence>
<dbReference type="STRING" id="1284197.S8AN22"/>
<dbReference type="InterPro" id="IPR002553">
    <property type="entry name" value="Clathrin/coatomer_adapt-like_N"/>
</dbReference>
<evidence type="ECO:0000256" key="9">
    <source>
        <dbReference type="PIRNR" id="PIRNR037094"/>
    </source>
</evidence>
<dbReference type="SMART" id="SM00809">
    <property type="entry name" value="Alpha_adaptinC2"/>
    <property type="match status" value="1"/>
</dbReference>
<evidence type="ECO:0000256" key="2">
    <source>
        <dbReference type="ARBA" id="ARBA00004555"/>
    </source>
</evidence>
<feature type="region of interest" description="Disordered" evidence="10">
    <location>
        <begin position="453"/>
        <end position="539"/>
    </location>
</feature>
<keyword evidence="6 9" id="KW-0333">Golgi apparatus</keyword>
<keyword evidence="4 9" id="KW-0813">Transport</keyword>
<sequence>MARDLFLEIEGLLSTANPYIRKKAALCAMRIIRKVPDLQEHFIDKTKLLLQDRNHGVLLCGLTLIIDLCIHDPDLVDQFKQYTPVLVKQLKALTTAGYAPEHDVTGITDPFLQVKILQLLRVMGKGDSGVAEQINDILAQVATNTDSSKNVGNSILYEAVLTILDIEADSGLRVLGINILGKFLSNKDNNIRYVALNTLIKVVNLEPNAVQRHRNTILDCLRDPDISIRRRALDLSFTLINETNIRVLVRELLAFLEVANNEFKPAMTTQICLAADKYAPNKRWHIDTVLRVLKLAGNYVKEQILSSFIRLIATSAPDLQTYSVQKLYSALRTDITQEALTMAGAWVIGEYGDLLMKGGAYEEEELVQDVKQSDIVDLLTGILDSAYVNNVIHEYIMTSLMKLTTRITDASQIERVRRVLTSSSDSLDVEIQQRSVEYGNLFGYDGVRRGVLEKMPPPEARSDDRVLSDAGPGSKKSKSKIPPPKAKSGADDLLDLFNDDTQATPAPPSQANGHSDILDLFGSGSGGAPQQAQAQPAASSVNNILDLFGSSGGASAAPSTGAPSSSSLLGDMGGLVSNATPAPAPSGHTVYNKHDLLITLSLQRNADGFVAIVARFQNNSLTEHKTGISLQAAVPKSQKLQLMPITSTELPPQGVATQQMRVQGSQKPPLRLRLRIAHNQVTDQVDWSEPA</sequence>
<dbReference type="GO" id="GO:0016192">
    <property type="term" value="P:vesicle-mediated transport"/>
    <property type="evidence" value="ECO:0007669"/>
    <property type="project" value="InterPro"/>
</dbReference>
<evidence type="ECO:0000256" key="8">
    <source>
        <dbReference type="ARBA" id="ARBA00023329"/>
    </source>
</evidence>
<reference evidence="13" key="2">
    <citation type="submission" date="2013-04" db="EMBL/GenBank/DDBJ databases">
        <title>Genomic mechanisms accounting for the adaptation to parasitism in nematode-trapping fungi.</title>
        <authorList>
            <person name="Ahren D.G."/>
        </authorList>
    </citation>
    <scope>NUCLEOTIDE SEQUENCE [LARGE SCALE GENOMIC DNA]</scope>
    <source>
        <strain evidence="13">CBS 200.50</strain>
    </source>
</reference>
<gene>
    <name evidence="12" type="ORF">H072_1706</name>
</gene>
<evidence type="ECO:0000256" key="7">
    <source>
        <dbReference type="ARBA" id="ARBA00023136"/>
    </source>
</evidence>
<comment type="subcellular location">
    <subcellularLocation>
        <location evidence="1">Cytoplasmic vesicle membrane</location>
    </subcellularLocation>
    <subcellularLocation>
        <location evidence="2">Golgi apparatus</location>
    </subcellularLocation>
</comment>
<feature type="compositionally biased region" description="Polar residues" evidence="10">
    <location>
        <begin position="499"/>
        <end position="513"/>
    </location>
</feature>
<accession>S8AN22</accession>
<dbReference type="GO" id="GO:0006886">
    <property type="term" value="P:intracellular protein transport"/>
    <property type="evidence" value="ECO:0007669"/>
    <property type="project" value="UniProtKB-UniRule"/>
</dbReference>
<dbReference type="AlphaFoldDB" id="S8AN22"/>
<proteinExistence type="inferred from homology"/>